<dbReference type="CTD" id="161931"/>
<dbReference type="OrthoDB" id="10268011at2759"/>
<protein>
    <recommendedName>
        <fullName evidence="1">A to I editase domain-containing protein</fullName>
    </recommendedName>
</protein>
<dbReference type="PANTHER" id="PTHR10910:SF106">
    <property type="entry name" value="ADENOSINE DEAMINASE DOMAIN-CONTAINING PROTEIN 2"/>
    <property type="match status" value="1"/>
</dbReference>
<dbReference type="SMART" id="SM00552">
    <property type="entry name" value="ADEAMc"/>
    <property type="match status" value="1"/>
</dbReference>
<name>A0A8C7NWY2_ONCMY</name>
<evidence type="ECO:0000259" key="1">
    <source>
        <dbReference type="PROSITE" id="PS50141"/>
    </source>
</evidence>
<dbReference type="KEGG" id="omy:110533487"/>
<dbReference type="PANTHER" id="PTHR10910">
    <property type="entry name" value="EUKARYOTE SPECIFIC DSRNA BINDING PROTEIN"/>
    <property type="match status" value="1"/>
</dbReference>
<dbReference type="AlphaFoldDB" id="A0A8C7NWY2"/>
<evidence type="ECO:0000313" key="3">
    <source>
        <dbReference type="Proteomes" id="UP000694395"/>
    </source>
</evidence>
<dbReference type="GO" id="GO:0006382">
    <property type="term" value="P:adenosine to inosine editing"/>
    <property type="evidence" value="ECO:0007669"/>
    <property type="project" value="TreeGrafter"/>
</dbReference>
<dbReference type="Proteomes" id="UP000694395">
    <property type="component" value="Chromosome 10"/>
</dbReference>
<dbReference type="GeneTree" id="ENSGT00940000166947"/>
<sequence length="585" mass="64655">MCVTLAKQQHDCFIPNTSEASARVQIHRGNVNLQLTFRGDVYSRSHTMVDHNVVNKRLPRMAASLLKRFPSEGEPGMGMHHRISSSGGAMGRDFDCDVDDPLGFDKTLCIDGGGSRAPNLLGPLLTEDCMPVQRSSSPRLPLQGHRLMPADLEDFSDDCDGYSLPGTPPQSEGDISFLKQGVLDQLDNLESSPKRGKRVGAVFPVGYTDWHKHRMAAVCSERFERLLRECPEFHSCKSHLAAFVLEREVIDTGGQSCERYEVVALGTGQSSYSGWLCFSGTVVHDCHAIVIARRALQRYLFKQLLLFFSHDPKHKERSIYQSTSDTHLLQLKPQIYLHLYTNQTPKGAAQCILMKSLSSSYSSLKLQCHAKGSLIPVAFLHPSVWGARVCCMSDSDKLCRWTVTGIQGALLSHFVQPLYITSVVLGDSSQYSEKVSETINKRLGEGGWEELLAPPFSRKLIFFLSSEGVGPPLSPAHCTDLSINWCLGDASIEVLDSTNGFTVDGSPFVSGSGFSSRLCKRALYSNFRKIATLGGYRCLQDLPTYHSAKVEAHSYQNAKTVVNQQFLSNNAGPWNSKHLVDSFSP</sequence>
<dbReference type="RefSeq" id="XP_021473422.2">
    <property type="nucleotide sequence ID" value="XM_021617747.2"/>
</dbReference>
<dbReference type="PROSITE" id="PS50141">
    <property type="entry name" value="A_DEAMIN_EDITASE"/>
    <property type="match status" value="1"/>
</dbReference>
<keyword evidence="3" id="KW-1185">Reference proteome</keyword>
<reference evidence="2" key="1">
    <citation type="submission" date="2020-07" db="EMBL/GenBank/DDBJ databases">
        <title>A long reads based de novo assembly of the rainbow trout Arlee double haploid line genome.</title>
        <authorList>
            <person name="Gao G."/>
            <person name="Palti Y."/>
        </authorList>
    </citation>
    <scope>NUCLEOTIDE SEQUENCE [LARGE SCALE GENOMIC DNA]</scope>
</reference>
<dbReference type="GO" id="GO:0005730">
    <property type="term" value="C:nucleolus"/>
    <property type="evidence" value="ECO:0007669"/>
    <property type="project" value="TreeGrafter"/>
</dbReference>
<dbReference type="InterPro" id="IPR002466">
    <property type="entry name" value="A_deamin"/>
</dbReference>
<dbReference type="GO" id="GO:0005737">
    <property type="term" value="C:cytoplasm"/>
    <property type="evidence" value="ECO:0007669"/>
    <property type="project" value="TreeGrafter"/>
</dbReference>
<reference evidence="2" key="3">
    <citation type="submission" date="2025-09" db="UniProtKB">
        <authorList>
            <consortium name="Ensembl"/>
        </authorList>
    </citation>
    <scope>IDENTIFICATION</scope>
</reference>
<gene>
    <name evidence="2" type="primary">adad2</name>
</gene>
<evidence type="ECO:0000313" key="2">
    <source>
        <dbReference type="Ensembl" id="ENSOMYP00000013945.2"/>
    </source>
</evidence>
<dbReference type="GeneID" id="110533487"/>
<dbReference type="GO" id="GO:0006396">
    <property type="term" value="P:RNA processing"/>
    <property type="evidence" value="ECO:0007669"/>
    <property type="project" value="InterPro"/>
</dbReference>
<dbReference type="GO" id="GO:0003726">
    <property type="term" value="F:double-stranded RNA adenosine deaminase activity"/>
    <property type="evidence" value="ECO:0007669"/>
    <property type="project" value="TreeGrafter"/>
</dbReference>
<dbReference type="Ensembl" id="ENSOMYT00000015437.2">
    <property type="protein sequence ID" value="ENSOMYP00000013945.2"/>
    <property type="gene ID" value="ENSOMYG00000006924.2"/>
</dbReference>
<reference evidence="2" key="2">
    <citation type="submission" date="2025-08" db="UniProtKB">
        <authorList>
            <consortium name="Ensembl"/>
        </authorList>
    </citation>
    <scope>IDENTIFICATION</scope>
</reference>
<dbReference type="GO" id="GO:0008251">
    <property type="term" value="F:tRNA-specific adenosine deaminase activity"/>
    <property type="evidence" value="ECO:0007669"/>
    <property type="project" value="TreeGrafter"/>
</dbReference>
<feature type="domain" description="A to I editase" evidence="1">
    <location>
        <begin position="264"/>
        <end position="577"/>
    </location>
</feature>
<accession>A0A8C7NWY2</accession>
<organism evidence="2 3">
    <name type="scientific">Oncorhynchus mykiss</name>
    <name type="common">Rainbow trout</name>
    <name type="synonym">Salmo gairdneri</name>
    <dbReference type="NCBI Taxonomy" id="8022"/>
    <lineage>
        <taxon>Eukaryota</taxon>
        <taxon>Metazoa</taxon>
        <taxon>Chordata</taxon>
        <taxon>Craniata</taxon>
        <taxon>Vertebrata</taxon>
        <taxon>Euteleostomi</taxon>
        <taxon>Actinopterygii</taxon>
        <taxon>Neopterygii</taxon>
        <taxon>Teleostei</taxon>
        <taxon>Protacanthopterygii</taxon>
        <taxon>Salmoniformes</taxon>
        <taxon>Salmonidae</taxon>
        <taxon>Salmoninae</taxon>
        <taxon>Oncorhynchus</taxon>
    </lineage>
</organism>
<dbReference type="GO" id="GO:0003725">
    <property type="term" value="F:double-stranded RNA binding"/>
    <property type="evidence" value="ECO:0007669"/>
    <property type="project" value="TreeGrafter"/>
</dbReference>
<dbReference type="Pfam" id="PF02137">
    <property type="entry name" value="A_deamin"/>
    <property type="match status" value="1"/>
</dbReference>
<proteinExistence type="predicted"/>